<sequence length="447" mass="52041">MQKNNTVYPNLKQIEQLVWRQLQETFSKVMKTLLEDMDKQIAEERNKKRYRLLDKRTTTIISLFGEIKVKRNYYRDREKGEYVYLLDRSLEFEGTGSFSPLIEEAALELAITGPSYRKAEHTLETLLGYRVISHEAIRQHLLQIESIPKERQPVNYPVLFVEVDGLYVKRQGKGKRGKEEKIAAVHQGWEINGKRVSLKDKRHFIHRGNQPFWEAFEDFLIENFEYDPTVHKLVINGDGAGWITACRDHFKGRAFFSIDRFHVARDIRSLFRKHPRYRQMQKALASYDSQKLLTELNSAVGTLETEDQEERLDQLIRQLEKYPEALGDYRKWLQEQGIDTKGMRPMGSAEGTMSVFAKRLKNGRSWVEKGVSTMITGLVAFLDNLALKTLFGKVEGWTETKEEKNPPKHYVEKVTSTIGEVTRDNLLYLKGKANIPVYKTLKELAGF</sequence>
<evidence type="ECO:0008006" key="4">
    <source>
        <dbReference type="Google" id="ProtNLM"/>
    </source>
</evidence>
<dbReference type="EMBL" id="LQYT01000029">
    <property type="protein sequence ID" value="KYD20757.1"/>
    <property type="molecule type" value="Genomic_DNA"/>
</dbReference>
<organism evidence="2 3">
    <name type="scientific">Caldibacillus debilis</name>
    <dbReference type="NCBI Taxonomy" id="301148"/>
    <lineage>
        <taxon>Bacteria</taxon>
        <taxon>Bacillati</taxon>
        <taxon>Bacillota</taxon>
        <taxon>Bacilli</taxon>
        <taxon>Bacillales</taxon>
        <taxon>Bacillaceae</taxon>
        <taxon>Caldibacillus</taxon>
    </lineage>
</organism>
<comment type="caution">
    <text evidence="2">The sequence shown here is derived from an EMBL/GenBank/DDBJ whole genome shotgun (WGS) entry which is preliminary data.</text>
</comment>
<dbReference type="InterPro" id="IPR009620">
    <property type="entry name" value="UPF0236"/>
</dbReference>
<evidence type="ECO:0000313" key="3">
    <source>
        <dbReference type="Proteomes" id="UP000075683"/>
    </source>
</evidence>
<evidence type="ECO:0000313" key="2">
    <source>
        <dbReference type="EMBL" id="KYD20757.1"/>
    </source>
</evidence>
<dbReference type="Proteomes" id="UP000075683">
    <property type="component" value="Unassembled WGS sequence"/>
</dbReference>
<dbReference type="Pfam" id="PF06782">
    <property type="entry name" value="UPF0236"/>
    <property type="match status" value="1"/>
</dbReference>
<dbReference type="STRING" id="301148.B4135_1769"/>
<dbReference type="PATRIC" id="fig|301148.3.peg.2737"/>
<accession>A0A150M876</accession>
<proteinExistence type="inferred from homology"/>
<dbReference type="RefSeq" id="WP_061568456.1">
    <property type="nucleotide sequence ID" value="NZ_LQYT01000029.1"/>
</dbReference>
<comment type="similarity">
    <text evidence="1">Belongs to the UPF0236 family.</text>
</comment>
<evidence type="ECO:0000256" key="1">
    <source>
        <dbReference type="ARBA" id="ARBA00006539"/>
    </source>
</evidence>
<gene>
    <name evidence="2" type="ORF">B4135_1769</name>
</gene>
<reference evidence="2 3" key="1">
    <citation type="submission" date="2016-01" db="EMBL/GenBank/DDBJ databases">
        <title>Draft Genome Sequences of Seven Thermophilic Sporeformers Isolated from Foods.</title>
        <authorList>
            <person name="Berendsen E.M."/>
            <person name="Wells-Bennik M.H."/>
            <person name="Krawcyk A.O."/>
            <person name="De Jong A."/>
            <person name="Holsappel S."/>
            <person name="Eijlander R.T."/>
            <person name="Kuipers O.P."/>
        </authorList>
    </citation>
    <scope>NUCLEOTIDE SEQUENCE [LARGE SCALE GENOMIC DNA]</scope>
    <source>
        <strain evidence="2 3">B4135</strain>
    </source>
</reference>
<protein>
    <recommendedName>
        <fullName evidence="4">ISLre2 family transposase</fullName>
    </recommendedName>
</protein>
<name>A0A150M876_9BACI</name>
<dbReference type="NCBIfam" id="NF033529">
    <property type="entry name" value="transpos_ISLre2"/>
    <property type="match status" value="1"/>
</dbReference>
<dbReference type="OrthoDB" id="2371514at2"/>
<dbReference type="AlphaFoldDB" id="A0A150M876"/>